<accession>A0A1V2L102</accession>
<dbReference type="InterPro" id="IPR036864">
    <property type="entry name" value="Zn2-C6_fun-type_DNA-bd_sf"/>
</dbReference>
<dbReference type="PANTHER" id="PTHR47782:SF7">
    <property type="entry name" value="PROTEIN STB5"/>
    <property type="match status" value="1"/>
</dbReference>
<dbReference type="GO" id="GO:0006351">
    <property type="term" value="P:DNA-templated transcription"/>
    <property type="evidence" value="ECO:0007669"/>
    <property type="project" value="InterPro"/>
</dbReference>
<evidence type="ECO:0000256" key="8">
    <source>
        <dbReference type="SAM" id="MobiDB-lite"/>
    </source>
</evidence>
<dbReference type="PROSITE" id="PS00463">
    <property type="entry name" value="ZN2_CY6_FUNGAL_1"/>
    <property type="match status" value="1"/>
</dbReference>
<dbReference type="InterPro" id="IPR052202">
    <property type="entry name" value="Yeast_MetPath_Reg"/>
</dbReference>
<evidence type="ECO:0000313" key="10">
    <source>
        <dbReference type="EMBL" id="ONH65588.1"/>
    </source>
</evidence>
<keyword evidence="7" id="KW-0539">Nucleus</keyword>
<feature type="region of interest" description="Disordered" evidence="8">
    <location>
        <begin position="77"/>
        <end position="107"/>
    </location>
</feature>
<reference evidence="11" key="1">
    <citation type="journal article" date="2017" name="Genome Announc.">
        <title>Genome sequences of Cyberlindnera fabianii 65, Pichia kudriavzevii 129, and Saccharomyces cerevisiae 131 isolated from fermented masau fruits in Zimbabwe.</title>
        <authorList>
            <person name="van Rijswijck I.M.H."/>
            <person name="Derks M.F.L."/>
            <person name="Abee T."/>
            <person name="de Ridder D."/>
            <person name="Smid E.J."/>
        </authorList>
    </citation>
    <scope>NUCLEOTIDE SEQUENCE [LARGE SCALE GENOMIC DNA]</scope>
    <source>
        <strain evidence="11">65</strain>
    </source>
</reference>
<dbReference type="GO" id="GO:0005634">
    <property type="term" value="C:nucleus"/>
    <property type="evidence" value="ECO:0007669"/>
    <property type="project" value="UniProtKB-SubCell"/>
</dbReference>
<dbReference type="InterPro" id="IPR007219">
    <property type="entry name" value="XnlR_reg_dom"/>
</dbReference>
<evidence type="ECO:0000256" key="7">
    <source>
        <dbReference type="ARBA" id="ARBA00023242"/>
    </source>
</evidence>
<sequence length="646" mass="73591">MSTANPGFSYVFKQHAQPGSLKRDRVMLEQMMNQPPQKTIACQRCRKLRKKCSKHSPQCVTCLRMGQDCVYADDRNGASEDTLSQSKSPALVGTTKPAPLLPPLQSDWGNYTHRTSTDMNRAPSLPSISFPSSDVNAVLPAIKLPSINAAQLASMPSVSETRQDQSQKQRLSGPTEIQSALLSTIISLGKQNLQPLTPTSQPLLLPREVAVKCIDSYFNQCDQLYPFINKQSFLSKFETSNLFNILNPSCTISPREKKQCFQTYMMLSIGFHDMERMGASPTGLSKEEIYTYSHIFSAESVGNWLKQGTLSLRTYEDIVCMTLLVLDSFHQRNCLSTTNLSNILTGLILRYHYHRRLSSTEIQKVYKDDTWALELRYRLFWTVYVLDRTISTYLNKPIAIPDELITTPYPLQTHQDPENFSTDFHILLDLKHLEGDIFTSVHSVTSINTNAPSHNDKLILQPLRKRIESWYLTTTTLTKSSTFDPLWLTTMYFNALTLLHRPSYLVSQPSQEIYARLSRAVTQNLTYTYNAKKSGCNWLEMFRVLIVFKSLLRCFAMRELNVKESRTELSLALEIARGYRGSNDDWAFLDDVALIFQRLLKCAFDDEDNEVLVKEASLAGDQLEELLEENSIGCRLDDRIEEEYGA</sequence>
<evidence type="ECO:0000259" key="9">
    <source>
        <dbReference type="PROSITE" id="PS50048"/>
    </source>
</evidence>
<feature type="domain" description="Zn(2)-C6 fungal-type" evidence="9">
    <location>
        <begin position="41"/>
        <end position="71"/>
    </location>
</feature>
<evidence type="ECO:0000256" key="6">
    <source>
        <dbReference type="ARBA" id="ARBA00023163"/>
    </source>
</evidence>
<evidence type="ECO:0000256" key="4">
    <source>
        <dbReference type="ARBA" id="ARBA00023015"/>
    </source>
</evidence>
<gene>
    <name evidence="10" type="ORF">BON22_4543</name>
</gene>
<dbReference type="AlphaFoldDB" id="A0A1V2L102"/>
<dbReference type="GO" id="GO:0043565">
    <property type="term" value="F:sequence-specific DNA binding"/>
    <property type="evidence" value="ECO:0007669"/>
    <property type="project" value="TreeGrafter"/>
</dbReference>
<comment type="caution">
    <text evidence="10">The sequence shown here is derived from an EMBL/GenBank/DDBJ whole genome shotgun (WGS) entry which is preliminary data.</text>
</comment>
<evidence type="ECO:0000256" key="1">
    <source>
        <dbReference type="ARBA" id="ARBA00004123"/>
    </source>
</evidence>
<dbReference type="PROSITE" id="PS50048">
    <property type="entry name" value="ZN2_CY6_FUNGAL_2"/>
    <property type="match status" value="1"/>
</dbReference>
<dbReference type="VEuPathDB" id="FungiDB:BON22_4543"/>
<name>A0A1V2L102_CYBFA</name>
<keyword evidence="5" id="KW-0238">DNA-binding</keyword>
<keyword evidence="6" id="KW-0804">Transcription</keyword>
<dbReference type="InterPro" id="IPR001138">
    <property type="entry name" value="Zn2Cys6_DnaBD"/>
</dbReference>
<comment type="subcellular location">
    <subcellularLocation>
        <location evidence="1">Nucleus</location>
    </subcellularLocation>
</comment>
<protein>
    <submittedName>
        <fullName evidence="10">Protein STB5</fullName>
    </submittedName>
</protein>
<evidence type="ECO:0000256" key="2">
    <source>
        <dbReference type="ARBA" id="ARBA00022723"/>
    </source>
</evidence>
<keyword evidence="11" id="KW-1185">Reference proteome</keyword>
<keyword evidence="2" id="KW-0479">Metal-binding</keyword>
<dbReference type="CDD" id="cd00067">
    <property type="entry name" value="GAL4"/>
    <property type="match status" value="1"/>
</dbReference>
<keyword evidence="4" id="KW-0805">Transcription regulation</keyword>
<dbReference type="Gene3D" id="4.10.240.10">
    <property type="entry name" value="Zn(2)-C6 fungal-type DNA-binding domain"/>
    <property type="match status" value="1"/>
</dbReference>
<dbReference type="GO" id="GO:0000981">
    <property type="term" value="F:DNA-binding transcription factor activity, RNA polymerase II-specific"/>
    <property type="evidence" value="ECO:0007669"/>
    <property type="project" value="InterPro"/>
</dbReference>
<dbReference type="SMART" id="SM00906">
    <property type="entry name" value="Fungal_trans"/>
    <property type="match status" value="1"/>
</dbReference>
<dbReference type="Pfam" id="PF00172">
    <property type="entry name" value="Zn_clus"/>
    <property type="match status" value="1"/>
</dbReference>
<evidence type="ECO:0000313" key="11">
    <source>
        <dbReference type="Proteomes" id="UP000189513"/>
    </source>
</evidence>
<feature type="compositionally biased region" description="Polar residues" evidence="8">
    <location>
        <begin position="79"/>
        <end position="88"/>
    </location>
</feature>
<keyword evidence="3" id="KW-0862">Zinc</keyword>
<dbReference type="PANTHER" id="PTHR47782">
    <property type="entry name" value="ZN(II)2CYS6 TRANSCRIPTION FACTOR (EUROFUNG)-RELATED"/>
    <property type="match status" value="1"/>
</dbReference>
<dbReference type="OMA" id="RTFPVCS"/>
<dbReference type="GO" id="GO:0045944">
    <property type="term" value="P:positive regulation of transcription by RNA polymerase II"/>
    <property type="evidence" value="ECO:0007669"/>
    <property type="project" value="TreeGrafter"/>
</dbReference>
<evidence type="ECO:0000256" key="5">
    <source>
        <dbReference type="ARBA" id="ARBA00023125"/>
    </source>
</evidence>
<dbReference type="Proteomes" id="UP000189513">
    <property type="component" value="Unassembled WGS sequence"/>
</dbReference>
<dbReference type="GO" id="GO:0008270">
    <property type="term" value="F:zinc ion binding"/>
    <property type="evidence" value="ECO:0007669"/>
    <property type="project" value="InterPro"/>
</dbReference>
<evidence type="ECO:0000256" key="3">
    <source>
        <dbReference type="ARBA" id="ARBA00022833"/>
    </source>
</evidence>
<dbReference type="SUPFAM" id="SSF57701">
    <property type="entry name" value="Zn2/Cys6 DNA-binding domain"/>
    <property type="match status" value="1"/>
</dbReference>
<dbReference type="SMART" id="SM00066">
    <property type="entry name" value="GAL4"/>
    <property type="match status" value="1"/>
</dbReference>
<organism evidence="10 11">
    <name type="scientific">Cyberlindnera fabianii</name>
    <name type="common">Yeast</name>
    <name type="synonym">Hansenula fabianii</name>
    <dbReference type="NCBI Taxonomy" id="36022"/>
    <lineage>
        <taxon>Eukaryota</taxon>
        <taxon>Fungi</taxon>
        <taxon>Dikarya</taxon>
        <taxon>Ascomycota</taxon>
        <taxon>Saccharomycotina</taxon>
        <taxon>Saccharomycetes</taxon>
        <taxon>Phaffomycetales</taxon>
        <taxon>Phaffomycetaceae</taxon>
        <taxon>Cyberlindnera</taxon>
    </lineage>
</organism>
<dbReference type="STRING" id="36022.A0A1V2L102"/>
<proteinExistence type="predicted"/>
<dbReference type="EMBL" id="MPUK01000010">
    <property type="protein sequence ID" value="ONH65588.1"/>
    <property type="molecule type" value="Genomic_DNA"/>
</dbReference>
<dbReference type="CDD" id="cd12148">
    <property type="entry name" value="fungal_TF_MHR"/>
    <property type="match status" value="1"/>
</dbReference>
<dbReference type="Pfam" id="PF04082">
    <property type="entry name" value="Fungal_trans"/>
    <property type="match status" value="1"/>
</dbReference>